<dbReference type="OrthoDB" id="3183633at2"/>
<sequence>MSSSNSPRPSVSVVIPAYNNSRYLPQCVRSVAAQADEVIVVDDCSTDNTFAVAQSLAAENPRVHPIRHDRNQGTLAARKTGVLASVGDWVLLVDQDDELEPGTIDRLLDYVRDHPADIVHYGVRVDAANEAAQQAAAGMTGFLNPTPRRLEGAEILRTQFAQSGGFDWHIHHKMFRGDLLRRAYALAPDTRLLLSDDLFMSFIVDSLASSYVAVPESSWYVYHLGRGDTFGAQLTVEAMDTMADRDAKALRLIRRFAESCAAGHNDLAIARDDWPARVADVRDRLAEHTMNEWHDNLPAPLQEAGLQRILTHFSPDPDAIAAELWRYVRDHAYALLVAQREGRGDSPAAAHDRTEAQRFRDMALRIEAKHPELAERSDPAGRPANAHYHDLRAVAMGHLKDTGMIGEPAGDQATEPDQATQPPQPSGLRALIARLLGR</sequence>
<gene>
    <name evidence="4" type="ORF">EM848_11315</name>
    <name evidence="3" type="ORF">EMO90_08660</name>
</gene>
<comment type="caution">
    <text evidence="4">The sequence shown here is derived from an EMBL/GenBank/DDBJ whole genome shotgun (WGS) entry which is preliminary data.</text>
</comment>
<feature type="region of interest" description="Disordered" evidence="1">
    <location>
        <begin position="402"/>
        <end position="429"/>
    </location>
</feature>
<dbReference type="SUPFAM" id="SSF53448">
    <property type="entry name" value="Nucleotide-diphospho-sugar transferases"/>
    <property type="match status" value="1"/>
</dbReference>
<keyword evidence="6" id="KW-1185">Reference proteome</keyword>
<evidence type="ECO:0000313" key="4">
    <source>
        <dbReference type="EMBL" id="KAA8821203.1"/>
    </source>
</evidence>
<dbReference type="InterPro" id="IPR001173">
    <property type="entry name" value="Glyco_trans_2-like"/>
</dbReference>
<evidence type="ECO:0000313" key="5">
    <source>
        <dbReference type="Proteomes" id="UP000345527"/>
    </source>
</evidence>
<accession>A0A5J5DWS2</accession>
<evidence type="ECO:0000313" key="6">
    <source>
        <dbReference type="Proteomes" id="UP000374630"/>
    </source>
</evidence>
<dbReference type="AlphaFoldDB" id="A0A5J5DWS2"/>
<evidence type="ECO:0000256" key="1">
    <source>
        <dbReference type="SAM" id="MobiDB-lite"/>
    </source>
</evidence>
<proteinExistence type="predicted"/>
<dbReference type="InterPro" id="IPR050834">
    <property type="entry name" value="Glycosyltransf_2"/>
</dbReference>
<dbReference type="Proteomes" id="UP000345527">
    <property type="component" value="Unassembled WGS sequence"/>
</dbReference>
<dbReference type="CDD" id="cd00761">
    <property type="entry name" value="Glyco_tranf_GTA_type"/>
    <property type="match status" value="1"/>
</dbReference>
<name>A0A5J5DWS2_9BIFI</name>
<dbReference type="EMBL" id="RZNZ01000012">
    <property type="protein sequence ID" value="KAA8819016.1"/>
    <property type="molecule type" value="Genomic_DNA"/>
</dbReference>
<reference evidence="5 6" key="1">
    <citation type="journal article" date="2019" name="Syst. Appl. Microbiol.">
        <title>Characterization of Bifidobacterium species in feaces of the Egyptian fruit bat: Description of B. vespertilionis sp. nov. and B. rousetti sp. nov.</title>
        <authorList>
            <person name="Modesto M."/>
            <person name="Satti M."/>
            <person name="Watanabe K."/>
            <person name="Puglisi E."/>
            <person name="Morelli L."/>
            <person name="Huang C.-H."/>
            <person name="Liou J.-S."/>
            <person name="Miyashita M."/>
            <person name="Tamura T."/>
            <person name="Saito S."/>
            <person name="Mori K."/>
            <person name="Huang L."/>
            <person name="Sciavilla P."/>
            <person name="Sandri C."/>
            <person name="Spiezio C."/>
            <person name="Vitali F."/>
            <person name="Cavalieri D."/>
            <person name="Perpetuini G."/>
            <person name="Tofalo R."/>
            <person name="Bonetti A."/>
            <person name="Arita M."/>
            <person name="Mattarelli P."/>
        </authorList>
    </citation>
    <scope>NUCLEOTIDE SEQUENCE [LARGE SCALE GENOMIC DNA]</scope>
    <source>
        <strain evidence="3 6">RST16</strain>
        <strain evidence="4 5">RST8</strain>
    </source>
</reference>
<dbReference type="Pfam" id="PF00535">
    <property type="entry name" value="Glycos_transf_2"/>
    <property type="match status" value="1"/>
</dbReference>
<dbReference type="EMBL" id="RZOA01000033">
    <property type="protein sequence ID" value="KAA8821203.1"/>
    <property type="molecule type" value="Genomic_DNA"/>
</dbReference>
<protein>
    <submittedName>
        <fullName evidence="4">Glycosyltransferase family 2 protein</fullName>
    </submittedName>
</protein>
<dbReference type="PANTHER" id="PTHR43685:SF2">
    <property type="entry name" value="GLYCOSYLTRANSFERASE 2-LIKE DOMAIN-CONTAINING PROTEIN"/>
    <property type="match status" value="1"/>
</dbReference>
<dbReference type="InterPro" id="IPR029044">
    <property type="entry name" value="Nucleotide-diphossugar_trans"/>
</dbReference>
<organism evidence="4 5">
    <name type="scientific">Bifidobacterium vespertilionis</name>
    <dbReference type="NCBI Taxonomy" id="2562524"/>
    <lineage>
        <taxon>Bacteria</taxon>
        <taxon>Bacillati</taxon>
        <taxon>Actinomycetota</taxon>
        <taxon>Actinomycetes</taxon>
        <taxon>Bifidobacteriales</taxon>
        <taxon>Bifidobacteriaceae</taxon>
        <taxon>Bifidobacterium</taxon>
    </lineage>
</organism>
<dbReference type="Gene3D" id="3.90.550.10">
    <property type="entry name" value="Spore Coat Polysaccharide Biosynthesis Protein SpsA, Chain A"/>
    <property type="match status" value="1"/>
</dbReference>
<keyword evidence="4" id="KW-0808">Transferase</keyword>
<dbReference type="RefSeq" id="WP_150355037.1">
    <property type="nucleotide sequence ID" value="NZ_RZNZ01000012.1"/>
</dbReference>
<evidence type="ECO:0000313" key="3">
    <source>
        <dbReference type="EMBL" id="KAA8819016.1"/>
    </source>
</evidence>
<evidence type="ECO:0000259" key="2">
    <source>
        <dbReference type="Pfam" id="PF00535"/>
    </source>
</evidence>
<feature type="domain" description="Glycosyltransferase 2-like" evidence="2">
    <location>
        <begin position="12"/>
        <end position="139"/>
    </location>
</feature>
<dbReference type="PANTHER" id="PTHR43685">
    <property type="entry name" value="GLYCOSYLTRANSFERASE"/>
    <property type="match status" value="1"/>
</dbReference>
<dbReference type="GO" id="GO:0016740">
    <property type="term" value="F:transferase activity"/>
    <property type="evidence" value="ECO:0007669"/>
    <property type="project" value="UniProtKB-KW"/>
</dbReference>
<dbReference type="Proteomes" id="UP000374630">
    <property type="component" value="Unassembled WGS sequence"/>
</dbReference>